<reference evidence="2" key="1">
    <citation type="journal article" date="2015" name="PLoS ONE">
        <title>An Insight into the Sialome of the Lone Star Tick, Amblyomma americanum, with a Glimpse on Its Time Dependent Gene Expression.</title>
        <authorList>
            <person name="Karim S."/>
            <person name="Ribeiro J.M."/>
        </authorList>
    </citation>
    <scope>NUCLEOTIDE SEQUENCE</scope>
    <source>
        <tissue evidence="2">Salivary gland</tissue>
    </source>
</reference>
<dbReference type="EMBL" id="GBZX01001075">
    <property type="protein sequence ID" value="JAG91665.1"/>
    <property type="molecule type" value="mRNA"/>
</dbReference>
<sequence length="103" mass="11635">MNSHRDFSSTLLVVVLLHAYVVCLEMPQETTTGDVYYGSDYYLKRCNKTVKPIEGECTPRGRECPIGCSCVFIGTKGGKCYRVNETDISEWDKLPTEIENAEM</sequence>
<name>A0A0C9R3W6_AMBAM</name>
<evidence type="ECO:0000256" key="1">
    <source>
        <dbReference type="SAM" id="SignalP"/>
    </source>
</evidence>
<protein>
    <submittedName>
        <fullName evidence="2">Putative evasin</fullName>
    </submittedName>
</protein>
<feature type="signal peptide" evidence="1">
    <location>
        <begin position="1"/>
        <end position="23"/>
    </location>
</feature>
<accession>A0A0C9R3W6</accession>
<organism evidence="2">
    <name type="scientific">Amblyomma americanum</name>
    <name type="common">Lone star tick</name>
    <dbReference type="NCBI Taxonomy" id="6943"/>
    <lineage>
        <taxon>Eukaryota</taxon>
        <taxon>Metazoa</taxon>
        <taxon>Ecdysozoa</taxon>
        <taxon>Arthropoda</taxon>
        <taxon>Chelicerata</taxon>
        <taxon>Arachnida</taxon>
        <taxon>Acari</taxon>
        <taxon>Parasitiformes</taxon>
        <taxon>Ixodida</taxon>
        <taxon>Ixodoidea</taxon>
        <taxon>Ixodidae</taxon>
        <taxon>Amblyomminae</taxon>
        <taxon>Amblyomma</taxon>
    </lineage>
</organism>
<feature type="non-terminal residue" evidence="2">
    <location>
        <position position="103"/>
    </location>
</feature>
<keyword evidence="1" id="KW-0732">Signal</keyword>
<evidence type="ECO:0000313" key="2">
    <source>
        <dbReference type="EMBL" id="JAG91665.1"/>
    </source>
</evidence>
<proteinExistence type="evidence at transcript level"/>
<dbReference type="AlphaFoldDB" id="A0A0C9R3W6"/>
<feature type="chain" id="PRO_5002201533" evidence="1">
    <location>
        <begin position="24"/>
        <end position="103"/>
    </location>
</feature>